<comment type="similarity">
    <text evidence="2 10">Belongs to the cation transport ATPase (P-type) (TC 3.A.3) family. Type IB subfamily.</text>
</comment>
<dbReference type="GO" id="GO:0005524">
    <property type="term" value="F:ATP binding"/>
    <property type="evidence" value="ECO:0007669"/>
    <property type="project" value="UniProtKB-UniRule"/>
</dbReference>
<dbReference type="Gene3D" id="3.40.50.1000">
    <property type="entry name" value="HAD superfamily/HAD-like"/>
    <property type="match status" value="1"/>
</dbReference>
<dbReference type="InterPro" id="IPR027256">
    <property type="entry name" value="P-typ_ATPase_IB"/>
</dbReference>
<evidence type="ECO:0000256" key="7">
    <source>
        <dbReference type="ARBA" id="ARBA00023136"/>
    </source>
</evidence>
<dbReference type="AlphaFoldDB" id="A0A4P9C840"/>
<evidence type="ECO:0000256" key="6">
    <source>
        <dbReference type="ARBA" id="ARBA00022989"/>
    </source>
</evidence>
<evidence type="ECO:0000259" key="11">
    <source>
        <dbReference type="Pfam" id="PF00122"/>
    </source>
</evidence>
<keyword evidence="13" id="KW-1185">Reference proteome</keyword>
<dbReference type="PROSITE" id="PS01229">
    <property type="entry name" value="COF_2"/>
    <property type="match status" value="1"/>
</dbReference>
<dbReference type="EMBL" id="CP029487">
    <property type="protein sequence ID" value="QCT70921.1"/>
    <property type="molecule type" value="Genomic_DNA"/>
</dbReference>
<dbReference type="InterPro" id="IPR008250">
    <property type="entry name" value="ATPase_P-typ_transduc_dom_A_sf"/>
</dbReference>
<dbReference type="SFLD" id="SFLDF00027">
    <property type="entry name" value="p-type_atpase"/>
    <property type="match status" value="1"/>
</dbReference>
<dbReference type="InterPro" id="IPR023214">
    <property type="entry name" value="HAD_sf"/>
</dbReference>
<evidence type="ECO:0000256" key="9">
    <source>
        <dbReference type="ARBA" id="ARBA00049338"/>
    </source>
</evidence>
<evidence type="ECO:0000256" key="4">
    <source>
        <dbReference type="ARBA" id="ARBA00022692"/>
    </source>
</evidence>
<keyword evidence="6" id="KW-1133">Transmembrane helix</keyword>
<keyword evidence="10" id="KW-1003">Cell membrane</keyword>
<dbReference type="InterPro" id="IPR023299">
    <property type="entry name" value="ATPase_P-typ_cyto_dom_N"/>
</dbReference>
<reference evidence="12 13" key="1">
    <citation type="submission" date="2018-05" db="EMBL/GenBank/DDBJ databases">
        <title>Genome comparison of Eubacterium sp.</title>
        <authorList>
            <person name="Feng Y."/>
            <person name="Sanchez-Andrea I."/>
            <person name="Stams A.J.M."/>
            <person name="De Vos W.M."/>
        </authorList>
    </citation>
    <scope>NUCLEOTIDE SEQUENCE [LARGE SCALE GENOMIC DNA]</scope>
    <source>
        <strain evidence="12 13">YI</strain>
    </source>
</reference>
<dbReference type="EC" id="7.2.2.21" evidence="8"/>
<comment type="subcellular location">
    <subcellularLocation>
        <location evidence="10">Cell membrane</location>
    </subcellularLocation>
    <subcellularLocation>
        <location evidence="1">Membrane</location>
        <topology evidence="1">Multi-pass membrane protein</topology>
    </subcellularLocation>
</comment>
<gene>
    <name evidence="12" type="ORF">CPZ25_006125</name>
</gene>
<keyword evidence="10" id="KW-0479">Metal-binding</keyword>
<dbReference type="PANTHER" id="PTHR48085">
    <property type="entry name" value="CADMIUM/ZINC-TRANSPORTING ATPASE HMA2-RELATED"/>
    <property type="match status" value="1"/>
</dbReference>
<dbReference type="GO" id="GO:0046872">
    <property type="term" value="F:metal ion binding"/>
    <property type="evidence" value="ECO:0007669"/>
    <property type="project" value="UniProtKB-KW"/>
</dbReference>
<dbReference type="InterPro" id="IPR001757">
    <property type="entry name" value="P_typ_ATPase"/>
</dbReference>
<dbReference type="PRINTS" id="PR00120">
    <property type="entry name" value="HATPASE"/>
</dbReference>
<dbReference type="InterPro" id="IPR036412">
    <property type="entry name" value="HAD-like_sf"/>
</dbReference>
<dbReference type="Gene3D" id="3.40.1110.10">
    <property type="entry name" value="Calcium-transporting ATPase, cytoplasmic domain N"/>
    <property type="match status" value="1"/>
</dbReference>
<keyword evidence="3" id="KW-0104">Cadmium</keyword>
<evidence type="ECO:0000256" key="8">
    <source>
        <dbReference type="ARBA" id="ARBA00039103"/>
    </source>
</evidence>
<dbReference type="RefSeq" id="WP_096920027.1">
    <property type="nucleotide sequence ID" value="NZ_CP029487.1"/>
</dbReference>
<proteinExistence type="inferred from homology"/>
<evidence type="ECO:0000256" key="2">
    <source>
        <dbReference type="ARBA" id="ARBA00006024"/>
    </source>
</evidence>
<dbReference type="InterPro" id="IPR051014">
    <property type="entry name" value="Cation_Transport_ATPase_IB"/>
</dbReference>
<dbReference type="Pfam" id="PF00702">
    <property type="entry name" value="Hydrolase"/>
    <property type="match status" value="1"/>
</dbReference>
<dbReference type="PRINTS" id="PR00119">
    <property type="entry name" value="CATATPASE"/>
</dbReference>
<dbReference type="NCBIfam" id="TIGR01494">
    <property type="entry name" value="ATPase_P-type"/>
    <property type="match status" value="1"/>
</dbReference>
<protein>
    <recommendedName>
        <fullName evidence="8">Cd(2+)-exporting ATPase</fullName>
        <ecNumber evidence="8">7.2.2.21</ecNumber>
    </recommendedName>
</protein>
<dbReference type="SFLD" id="SFLDG00002">
    <property type="entry name" value="C1.7:_P-type_atpase_like"/>
    <property type="match status" value="1"/>
</dbReference>
<dbReference type="GO" id="GO:0008551">
    <property type="term" value="F:P-type cadmium transporter activity"/>
    <property type="evidence" value="ECO:0007669"/>
    <property type="project" value="UniProtKB-EC"/>
</dbReference>
<dbReference type="PANTHER" id="PTHR48085:SF5">
    <property type="entry name" value="CADMIUM_ZINC-TRANSPORTING ATPASE HMA4-RELATED"/>
    <property type="match status" value="1"/>
</dbReference>
<keyword evidence="10" id="KW-0547">Nucleotide-binding</keyword>
<keyword evidence="7" id="KW-0472">Membrane</keyword>
<evidence type="ECO:0000256" key="5">
    <source>
        <dbReference type="ARBA" id="ARBA00022967"/>
    </source>
</evidence>
<evidence type="ECO:0000256" key="3">
    <source>
        <dbReference type="ARBA" id="ARBA00022539"/>
    </source>
</evidence>
<dbReference type="InterPro" id="IPR018303">
    <property type="entry name" value="ATPase_P-typ_P_site"/>
</dbReference>
<name>A0A4P9C840_EUBML</name>
<keyword evidence="10" id="KW-0067">ATP-binding</keyword>
<dbReference type="GO" id="GO:0005886">
    <property type="term" value="C:plasma membrane"/>
    <property type="evidence" value="ECO:0007669"/>
    <property type="project" value="UniProtKB-SubCell"/>
</dbReference>
<dbReference type="SUPFAM" id="SSF81653">
    <property type="entry name" value="Calcium ATPase, transduction domain A"/>
    <property type="match status" value="1"/>
</dbReference>
<dbReference type="PROSITE" id="PS00154">
    <property type="entry name" value="ATPASE_E1_E2"/>
    <property type="match status" value="1"/>
</dbReference>
<dbReference type="Pfam" id="PF00122">
    <property type="entry name" value="E1-E2_ATPase"/>
    <property type="match status" value="1"/>
</dbReference>
<keyword evidence="4" id="KW-0812">Transmembrane</keyword>
<dbReference type="Gene3D" id="2.70.150.10">
    <property type="entry name" value="Calcium-transporting ATPase, cytoplasmic transduction domain A"/>
    <property type="match status" value="1"/>
</dbReference>
<accession>A0A4P9C840</accession>
<dbReference type="GO" id="GO:0016887">
    <property type="term" value="F:ATP hydrolysis activity"/>
    <property type="evidence" value="ECO:0007669"/>
    <property type="project" value="InterPro"/>
</dbReference>
<dbReference type="CDD" id="cd07550">
    <property type="entry name" value="P-type_ATPase_HM"/>
    <property type="match status" value="1"/>
</dbReference>
<dbReference type="InterPro" id="IPR059000">
    <property type="entry name" value="ATPase_P-type_domA"/>
</dbReference>
<dbReference type="KEGG" id="emt:CPZ25_006125"/>
<evidence type="ECO:0000313" key="13">
    <source>
        <dbReference type="Proteomes" id="UP000218387"/>
    </source>
</evidence>
<comment type="catalytic activity">
    <reaction evidence="9">
        <text>Cd(2+)(in) + ATP + H2O = Cd(2+)(out) + ADP + phosphate + H(+)</text>
        <dbReference type="Rhea" id="RHEA:12132"/>
        <dbReference type="ChEBI" id="CHEBI:15377"/>
        <dbReference type="ChEBI" id="CHEBI:15378"/>
        <dbReference type="ChEBI" id="CHEBI:30616"/>
        <dbReference type="ChEBI" id="CHEBI:43474"/>
        <dbReference type="ChEBI" id="CHEBI:48775"/>
        <dbReference type="ChEBI" id="CHEBI:456216"/>
        <dbReference type="EC" id="7.2.2.21"/>
    </reaction>
</comment>
<organism evidence="12 13">
    <name type="scientific">Eubacterium maltosivorans</name>
    <dbReference type="NCBI Taxonomy" id="2041044"/>
    <lineage>
        <taxon>Bacteria</taxon>
        <taxon>Bacillati</taxon>
        <taxon>Bacillota</taxon>
        <taxon>Clostridia</taxon>
        <taxon>Eubacteriales</taxon>
        <taxon>Eubacteriaceae</taxon>
        <taxon>Eubacterium</taxon>
    </lineage>
</organism>
<dbReference type="Proteomes" id="UP000218387">
    <property type="component" value="Chromosome"/>
</dbReference>
<dbReference type="SUPFAM" id="SSF56784">
    <property type="entry name" value="HAD-like"/>
    <property type="match status" value="1"/>
</dbReference>
<feature type="domain" description="P-type ATPase A" evidence="11">
    <location>
        <begin position="206"/>
        <end position="294"/>
    </location>
</feature>
<keyword evidence="5" id="KW-1278">Translocase</keyword>
<evidence type="ECO:0000256" key="1">
    <source>
        <dbReference type="ARBA" id="ARBA00004141"/>
    </source>
</evidence>
<dbReference type="InterPro" id="IPR044492">
    <property type="entry name" value="P_typ_ATPase_HD_dom"/>
</dbReference>
<evidence type="ECO:0000256" key="10">
    <source>
        <dbReference type="RuleBase" id="RU362081"/>
    </source>
</evidence>
<sequence>MKYTIVHDMPGRIRLRCGRNAFSLDEGYSITSVLMAQTIVTDAKASSINGSLLIFYVDDSRSLLLDFIDTLVPAELPVIPPAERDTTSEVDADFQYALAFRIVRRLLFRGLLPSPVRHVITLFRAVPYVVRGIKSLLNFRINVDVLDASSIGVSLAQGDYRTASSIMFLLSLSDLLEDYTRKKTKLALAGSLSVNVDTVWKQDSYGNFISTPISQLEEDDTIIVRTSGTIPVDGTICEGEAYINEACMTGESQSVLKKAEDSVYAGTVVEDGSIVIKVRAIGNGTRMNKIIELIDQSENLKADVQSHAENLADSIVPFSFLASGLAFLLTRNATKAASVLLVDYSCAIKLATPISVISAMREAANHKIVVKGGKFLESYALADTIVFDKTGTLTVASPSVSEVIPFPPYNRTEVLKTSACLEEHFPHSVAHAIVHKAEQENLKHREEHAEVEYVVAHGIRSKLHGKKALIGSYHFIVEDEWIPVTPEQKSIIEEKGHGKSAIFLALGDTLAGMICIDDPLRPEAAETIQALRESGIKKIIMLTGDSDEAARDVSAQLGITEYQAQILPEDKASVIERLKEESHQVIMVGDGINDSPALAAANVSVSMKDSSDIAREVADITLLSTDLRALVTLRHLSLSLMERIQKNFHVIIGFNSLLLAGGLIGFIPPAASAFLHNFSTMFISAASMRPCLKPPV</sequence>
<dbReference type="SFLD" id="SFLDS00003">
    <property type="entry name" value="Haloacid_Dehalogenase"/>
    <property type="match status" value="1"/>
</dbReference>
<evidence type="ECO:0000313" key="12">
    <source>
        <dbReference type="EMBL" id="QCT70921.1"/>
    </source>
</evidence>
<dbReference type="NCBIfam" id="TIGR01525">
    <property type="entry name" value="ATPase-IB_hvy"/>
    <property type="match status" value="1"/>
</dbReference>